<evidence type="ECO:0000256" key="3">
    <source>
        <dbReference type="ARBA" id="ARBA00022692"/>
    </source>
</evidence>
<evidence type="ECO:0000256" key="10">
    <source>
        <dbReference type="RuleBase" id="RU079119"/>
    </source>
</evidence>
<evidence type="ECO:0000313" key="14">
    <source>
        <dbReference type="Proteomes" id="UP000070544"/>
    </source>
</evidence>
<feature type="transmembrane region" description="Helical" evidence="10">
    <location>
        <begin position="295"/>
        <end position="317"/>
    </location>
</feature>
<feature type="transmembrane region" description="Helical" evidence="10">
    <location>
        <begin position="56"/>
        <end position="78"/>
    </location>
</feature>
<evidence type="ECO:0000256" key="9">
    <source>
        <dbReference type="ARBA" id="ARBA00048048"/>
    </source>
</evidence>
<dbReference type="EC" id="2.3.1.225" evidence="10"/>
<evidence type="ECO:0000256" key="7">
    <source>
        <dbReference type="ARBA" id="ARBA00023288"/>
    </source>
</evidence>
<organism evidence="13 14">
    <name type="scientific">Gonapodya prolifera (strain JEL478)</name>
    <name type="common">Monoblepharis prolifera</name>
    <dbReference type="NCBI Taxonomy" id="1344416"/>
    <lineage>
        <taxon>Eukaryota</taxon>
        <taxon>Fungi</taxon>
        <taxon>Fungi incertae sedis</taxon>
        <taxon>Chytridiomycota</taxon>
        <taxon>Chytridiomycota incertae sedis</taxon>
        <taxon>Monoblepharidomycetes</taxon>
        <taxon>Monoblepharidales</taxon>
        <taxon>Gonapodyaceae</taxon>
        <taxon>Gonapodya</taxon>
    </lineage>
</organism>
<dbReference type="InterPro" id="IPR001594">
    <property type="entry name" value="Palmitoyltrfase_DHHC"/>
</dbReference>
<keyword evidence="3 10" id="KW-0812">Transmembrane</keyword>
<comment type="domain">
    <text evidence="10">The DHHC domain is required for palmitoyltransferase activity.</text>
</comment>
<evidence type="ECO:0000256" key="2">
    <source>
        <dbReference type="ARBA" id="ARBA00022679"/>
    </source>
</evidence>
<dbReference type="Pfam" id="PF01529">
    <property type="entry name" value="DHHC"/>
    <property type="match status" value="1"/>
</dbReference>
<evidence type="ECO:0000256" key="4">
    <source>
        <dbReference type="ARBA" id="ARBA00022989"/>
    </source>
</evidence>
<dbReference type="Proteomes" id="UP000070544">
    <property type="component" value="Unassembled WGS sequence"/>
</dbReference>
<dbReference type="PROSITE" id="PS50216">
    <property type="entry name" value="DHHC"/>
    <property type="match status" value="1"/>
</dbReference>
<keyword evidence="8 10" id="KW-0012">Acyltransferase</keyword>
<dbReference type="STRING" id="1344416.A0A139A242"/>
<dbReference type="InterPro" id="IPR039859">
    <property type="entry name" value="PFA4/ZDH16/20/ERF2-like"/>
</dbReference>
<keyword evidence="2 10" id="KW-0808">Transferase</keyword>
<feature type="transmembrane region" description="Helical" evidence="10">
    <location>
        <begin position="337"/>
        <end position="361"/>
    </location>
</feature>
<dbReference type="GO" id="GO:0019706">
    <property type="term" value="F:protein-cysteine S-palmitoyltransferase activity"/>
    <property type="evidence" value="ECO:0007669"/>
    <property type="project" value="UniProtKB-EC"/>
</dbReference>
<sequence length="444" mass="49785">MWGLGPILIVAATGLIGMCIAIYYLVALPHQYPSPSHPAFAATYPTADPATFSQPILYYVHLLYSFYAVICIYFHYVVAVSKDPGYYSARDVERWWIRAGYAKGYYDGDVQGLRRVDDVKRERFQEQRSLLGRDGPEKPVVADHPLPDNVLLERTGVGANLQTSSVGASLPNSRQRTPSTHTGAASTTDTPPPPYDETAGLVNGETDTLPTATDEKLSHAVLDMDASSVVELVEDERPRLKAIVVPPGMRWCKKCLLPKPVRTHHCSVCKRCVMGMDHHCPWLANCVGHANHRHFLLFLAHLTVGCLYFALFTWPTFWATVTYSTTDLTLWRGSELLRSLVALAWILAVAMGVAVGGLASFQWWLASHGLTTIEYYKMMDDRAEWKRRGLPVLPNEFDLGWRDNLREFFNVGGANSWWSVVFPTFVSRSTDGSYYPTRGTYMTH</sequence>
<evidence type="ECO:0000256" key="6">
    <source>
        <dbReference type="ARBA" id="ARBA00023139"/>
    </source>
</evidence>
<name>A0A139A242_GONPJ</name>
<feature type="transmembrane region" description="Helical" evidence="10">
    <location>
        <begin position="7"/>
        <end position="26"/>
    </location>
</feature>
<dbReference type="PANTHER" id="PTHR12246">
    <property type="entry name" value="PALMITOYLTRANSFERASE ZDHHC16"/>
    <property type="match status" value="1"/>
</dbReference>
<keyword evidence="4 10" id="KW-1133">Transmembrane helix</keyword>
<keyword evidence="7" id="KW-0449">Lipoprotein</keyword>
<feature type="domain" description="Palmitoyltransferase DHHC" evidence="12">
    <location>
        <begin position="249"/>
        <end position="377"/>
    </location>
</feature>
<evidence type="ECO:0000256" key="8">
    <source>
        <dbReference type="ARBA" id="ARBA00023315"/>
    </source>
</evidence>
<keyword evidence="14" id="KW-1185">Reference proteome</keyword>
<evidence type="ECO:0000259" key="12">
    <source>
        <dbReference type="Pfam" id="PF01529"/>
    </source>
</evidence>
<evidence type="ECO:0000256" key="1">
    <source>
        <dbReference type="ARBA" id="ARBA00004141"/>
    </source>
</evidence>
<accession>A0A139A242</accession>
<feature type="region of interest" description="Disordered" evidence="11">
    <location>
        <begin position="162"/>
        <end position="198"/>
    </location>
</feature>
<keyword evidence="6" id="KW-0564">Palmitate</keyword>
<proteinExistence type="inferred from homology"/>
<reference evidence="13 14" key="1">
    <citation type="journal article" date="2015" name="Genome Biol. Evol.">
        <title>Phylogenomic analyses indicate that early fungi evolved digesting cell walls of algal ancestors of land plants.</title>
        <authorList>
            <person name="Chang Y."/>
            <person name="Wang S."/>
            <person name="Sekimoto S."/>
            <person name="Aerts A.L."/>
            <person name="Choi C."/>
            <person name="Clum A."/>
            <person name="LaButti K.M."/>
            <person name="Lindquist E.A."/>
            <person name="Yee Ngan C."/>
            <person name="Ohm R.A."/>
            <person name="Salamov A.A."/>
            <person name="Grigoriev I.V."/>
            <person name="Spatafora J.W."/>
            <person name="Berbee M.L."/>
        </authorList>
    </citation>
    <scope>NUCLEOTIDE SEQUENCE [LARGE SCALE GENOMIC DNA]</scope>
    <source>
        <strain evidence="13 14">JEL478</strain>
    </source>
</reference>
<gene>
    <name evidence="13" type="ORF">M427DRAFT_61382</name>
</gene>
<keyword evidence="5 10" id="KW-0472">Membrane</keyword>
<protein>
    <recommendedName>
        <fullName evidence="10">Palmitoyltransferase</fullName>
        <ecNumber evidence="10">2.3.1.225</ecNumber>
    </recommendedName>
</protein>
<feature type="compositionally biased region" description="Polar residues" evidence="11">
    <location>
        <begin position="162"/>
        <end position="186"/>
    </location>
</feature>
<dbReference type="AlphaFoldDB" id="A0A139A242"/>
<evidence type="ECO:0000256" key="5">
    <source>
        <dbReference type="ARBA" id="ARBA00023136"/>
    </source>
</evidence>
<comment type="catalytic activity">
    <reaction evidence="9 10">
        <text>L-cysteinyl-[protein] + hexadecanoyl-CoA = S-hexadecanoyl-L-cysteinyl-[protein] + CoA</text>
        <dbReference type="Rhea" id="RHEA:36683"/>
        <dbReference type="Rhea" id="RHEA-COMP:10131"/>
        <dbReference type="Rhea" id="RHEA-COMP:11032"/>
        <dbReference type="ChEBI" id="CHEBI:29950"/>
        <dbReference type="ChEBI" id="CHEBI:57287"/>
        <dbReference type="ChEBI" id="CHEBI:57379"/>
        <dbReference type="ChEBI" id="CHEBI:74151"/>
        <dbReference type="EC" id="2.3.1.225"/>
    </reaction>
</comment>
<evidence type="ECO:0000256" key="11">
    <source>
        <dbReference type="SAM" id="MobiDB-lite"/>
    </source>
</evidence>
<comment type="subcellular location">
    <subcellularLocation>
        <location evidence="1">Membrane</location>
        <topology evidence="1">Multi-pass membrane protein</topology>
    </subcellularLocation>
</comment>
<comment type="similarity">
    <text evidence="10">Belongs to the DHHC palmitoyltransferase family.</text>
</comment>
<dbReference type="EMBL" id="KQ965812">
    <property type="protein sequence ID" value="KXS10860.1"/>
    <property type="molecule type" value="Genomic_DNA"/>
</dbReference>
<dbReference type="OrthoDB" id="9909019at2759"/>
<dbReference type="GO" id="GO:0016020">
    <property type="term" value="C:membrane"/>
    <property type="evidence" value="ECO:0007669"/>
    <property type="project" value="UniProtKB-SubCell"/>
</dbReference>
<evidence type="ECO:0000313" key="13">
    <source>
        <dbReference type="EMBL" id="KXS10860.1"/>
    </source>
</evidence>